<evidence type="ECO:0000256" key="4">
    <source>
        <dbReference type="ARBA" id="ARBA00011529"/>
    </source>
</evidence>
<keyword evidence="5" id="KW-0813">Transport</keyword>
<feature type="transmembrane region" description="Helical" evidence="9">
    <location>
        <begin position="67"/>
        <end position="86"/>
    </location>
</feature>
<evidence type="ECO:0000256" key="5">
    <source>
        <dbReference type="ARBA" id="ARBA00022592"/>
    </source>
</evidence>
<evidence type="ECO:0000256" key="1">
    <source>
        <dbReference type="ARBA" id="ARBA00002841"/>
    </source>
</evidence>
<dbReference type="RefSeq" id="WP_188384249.1">
    <property type="nucleotide sequence ID" value="NZ_BMEY01000007.1"/>
</dbReference>
<feature type="domain" description="PBP" evidence="10">
    <location>
        <begin position="135"/>
        <end position="373"/>
    </location>
</feature>
<keyword evidence="5" id="KW-0592">Phosphate transport</keyword>
<comment type="subcellular location">
    <subcellularLocation>
        <location evidence="2">Cell membrane</location>
        <topology evidence="2">Lipid-anchor</topology>
    </subcellularLocation>
</comment>
<reference evidence="11" key="2">
    <citation type="submission" date="2020-09" db="EMBL/GenBank/DDBJ databases">
        <authorList>
            <person name="Sun Q."/>
            <person name="Zhou Y."/>
        </authorList>
    </citation>
    <scope>NUCLEOTIDE SEQUENCE</scope>
    <source>
        <strain evidence="11">CGMCC 1.12408</strain>
    </source>
</reference>
<dbReference type="SUPFAM" id="SSF53850">
    <property type="entry name" value="Periplasmic binding protein-like II"/>
    <property type="match status" value="1"/>
</dbReference>
<reference evidence="11" key="1">
    <citation type="journal article" date="2014" name="Int. J. Syst. Evol. Microbiol.">
        <title>Complete genome sequence of Corynebacterium casei LMG S-19264T (=DSM 44701T), isolated from a smear-ripened cheese.</title>
        <authorList>
            <consortium name="US DOE Joint Genome Institute (JGI-PGF)"/>
            <person name="Walter F."/>
            <person name="Albersmeier A."/>
            <person name="Kalinowski J."/>
            <person name="Ruckert C."/>
        </authorList>
    </citation>
    <scope>NUCLEOTIDE SEQUENCE</scope>
    <source>
        <strain evidence="11">CGMCC 1.12408</strain>
    </source>
</reference>
<keyword evidence="9" id="KW-1133">Transmembrane helix</keyword>
<feature type="transmembrane region" description="Helical" evidence="9">
    <location>
        <begin position="12"/>
        <end position="34"/>
    </location>
</feature>
<dbReference type="Proteomes" id="UP000613512">
    <property type="component" value="Unassembled WGS sequence"/>
</dbReference>
<comment type="similarity">
    <text evidence="3">Belongs to the PstS family.</text>
</comment>
<proteinExistence type="inferred from homology"/>
<dbReference type="PANTHER" id="PTHR30570">
    <property type="entry name" value="PERIPLASMIC PHOSPHATE BINDING COMPONENT OF PHOSPHATE ABC TRANSPORTER"/>
    <property type="match status" value="1"/>
</dbReference>
<dbReference type="InterPro" id="IPR024370">
    <property type="entry name" value="PBP_domain"/>
</dbReference>
<comment type="subunit">
    <text evidence="4">The complex is composed of two ATP-binding proteins (PstB), two transmembrane proteins (PstC and PstA) and a solute-binding protein (PstS).</text>
</comment>
<evidence type="ECO:0000256" key="6">
    <source>
        <dbReference type="ARBA" id="ARBA00022729"/>
    </source>
</evidence>
<dbReference type="InterPro" id="IPR050811">
    <property type="entry name" value="Phosphate_ABC_transporter"/>
</dbReference>
<evidence type="ECO:0000256" key="7">
    <source>
        <dbReference type="ARBA" id="ARBA00023139"/>
    </source>
</evidence>
<sequence>MKPGKGISILSFIFVCGIVALFTFIGTIFVLLIGGNPKFYTPYFIVIALIFLFLVSNAFFSFINKRLFKRLVIGYIVIAILSVVSYETIQAIDRGIPTVASGDVNLYDYQPFREGTKAVQLEEQATFQIEGEIPKIDGATALYPIYAAFVQATYPEKQYDVYDSEVMSNRTPYAYENLINGEVDMIVALAPSKAQMNMARTKGVELKLTPIGKEAFVFFVNAKNEVKKLTLDQIKGIYSGKITNWKDVGGKNDSIRAFQRPADSGSQTTLEQLMADTPIMEAPTNDIVSLMGGIIEETADYKNYKNAIGYTFRFFSNEMVQNNSIRHLAIDGIHPSIETIRNGEYPLTYEFYIVTAGSENPNIKPFIDWVLSDQGQLIIEKTGYVPINSLTK</sequence>
<dbReference type="EMBL" id="BMEY01000007">
    <property type="protein sequence ID" value="GGA73810.1"/>
    <property type="molecule type" value="Genomic_DNA"/>
</dbReference>
<dbReference type="Gene3D" id="3.40.190.10">
    <property type="entry name" value="Periplasmic binding protein-like II"/>
    <property type="match status" value="2"/>
</dbReference>
<evidence type="ECO:0000256" key="2">
    <source>
        <dbReference type="ARBA" id="ARBA00004193"/>
    </source>
</evidence>
<evidence type="ECO:0000313" key="11">
    <source>
        <dbReference type="EMBL" id="GGA73810.1"/>
    </source>
</evidence>
<gene>
    <name evidence="11" type="ORF">GCM10008025_16880</name>
</gene>
<evidence type="ECO:0000256" key="3">
    <source>
        <dbReference type="ARBA" id="ARBA00008725"/>
    </source>
</evidence>
<keyword evidence="7" id="KW-0564">Palmitate</keyword>
<evidence type="ECO:0000313" key="12">
    <source>
        <dbReference type="Proteomes" id="UP000613512"/>
    </source>
</evidence>
<evidence type="ECO:0000256" key="8">
    <source>
        <dbReference type="ARBA" id="ARBA00023288"/>
    </source>
</evidence>
<dbReference type="GO" id="GO:0006817">
    <property type="term" value="P:phosphate ion transport"/>
    <property type="evidence" value="ECO:0007669"/>
    <property type="project" value="UniProtKB-KW"/>
</dbReference>
<keyword evidence="9" id="KW-0812">Transmembrane</keyword>
<comment type="function">
    <text evidence="1">Part of the ABC transporter complex PstSACB involved in phosphate import.</text>
</comment>
<keyword evidence="9" id="KW-0472">Membrane</keyword>
<evidence type="ECO:0000259" key="10">
    <source>
        <dbReference type="Pfam" id="PF12849"/>
    </source>
</evidence>
<organism evidence="11 12">
    <name type="scientific">Ornithinibacillus halotolerans</name>
    <dbReference type="NCBI Taxonomy" id="1274357"/>
    <lineage>
        <taxon>Bacteria</taxon>
        <taxon>Bacillati</taxon>
        <taxon>Bacillota</taxon>
        <taxon>Bacilli</taxon>
        <taxon>Bacillales</taxon>
        <taxon>Bacillaceae</taxon>
        <taxon>Ornithinibacillus</taxon>
    </lineage>
</organism>
<name>A0A916W7R7_9BACI</name>
<dbReference type="PANTHER" id="PTHR30570:SF1">
    <property type="entry name" value="PHOSPHATE-BINDING PROTEIN PSTS"/>
    <property type="match status" value="1"/>
</dbReference>
<keyword evidence="6" id="KW-0732">Signal</keyword>
<protein>
    <recommendedName>
        <fullName evidence="10">PBP domain-containing protein</fullName>
    </recommendedName>
</protein>
<comment type="caution">
    <text evidence="11">The sequence shown here is derived from an EMBL/GenBank/DDBJ whole genome shotgun (WGS) entry which is preliminary data.</text>
</comment>
<dbReference type="Pfam" id="PF12849">
    <property type="entry name" value="PBP_like_2"/>
    <property type="match status" value="1"/>
</dbReference>
<feature type="transmembrane region" description="Helical" evidence="9">
    <location>
        <begin position="40"/>
        <end position="60"/>
    </location>
</feature>
<keyword evidence="12" id="KW-1185">Reference proteome</keyword>
<dbReference type="AlphaFoldDB" id="A0A916W7R7"/>
<evidence type="ECO:0000256" key="9">
    <source>
        <dbReference type="SAM" id="Phobius"/>
    </source>
</evidence>
<keyword evidence="8" id="KW-0449">Lipoprotein</keyword>
<accession>A0A916W7R7</accession>
<dbReference type="GO" id="GO:0005886">
    <property type="term" value="C:plasma membrane"/>
    <property type="evidence" value="ECO:0007669"/>
    <property type="project" value="UniProtKB-SubCell"/>
</dbReference>